<keyword evidence="7" id="KW-0802">TPR repeat</keyword>
<gene>
    <name evidence="10" type="ORF">BN000_04134</name>
</gene>
<dbReference type="GO" id="GO:0004252">
    <property type="term" value="F:serine-type endopeptidase activity"/>
    <property type="evidence" value="ECO:0007669"/>
    <property type="project" value="InterPro"/>
</dbReference>
<evidence type="ECO:0000256" key="6">
    <source>
        <dbReference type="ARBA" id="ARBA00023136"/>
    </source>
</evidence>
<dbReference type="SMART" id="SM00028">
    <property type="entry name" value="TPR"/>
    <property type="match status" value="2"/>
</dbReference>
<feature type="transmembrane region" description="Helical" evidence="8">
    <location>
        <begin position="243"/>
        <end position="263"/>
    </location>
</feature>
<evidence type="ECO:0000256" key="4">
    <source>
        <dbReference type="ARBA" id="ARBA00022801"/>
    </source>
</evidence>
<evidence type="ECO:0000313" key="10">
    <source>
        <dbReference type="EMBL" id="CRK84133.1"/>
    </source>
</evidence>
<dbReference type="InterPro" id="IPR019734">
    <property type="entry name" value="TPR_rpt"/>
</dbReference>
<reference evidence="11" key="1">
    <citation type="submission" date="2015-05" db="EMBL/GenBank/DDBJ databases">
        <authorList>
            <person name="Urmite Genomes"/>
        </authorList>
    </citation>
    <scope>NUCLEOTIDE SEQUENCE [LARGE SCALE GENOMIC DNA]</scope>
    <source>
        <strain evidence="11">LF1</strain>
    </source>
</reference>
<evidence type="ECO:0000313" key="11">
    <source>
        <dbReference type="Proteomes" id="UP000199087"/>
    </source>
</evidence>
<feature type="domain" description="Peptidase S54 rhomboid" evidence="9">
    <location>
        <begin position="234"/>
        <end position="368"/>
    </location>
</feature>
<dbReference type="Gene3D" id="1.20.1540.10">
    <property type="entry name" value="Rhomboid-like"/>
    <property type="match status" value="1"/>
</dbReference>
<evidence type="ECO:0000256" key="3">
    <source>
        <dbReference type="ARBA" id="ARBA00022692"/>
    </source>
</evidence>
<feature type="transmembrane region" description="Helical" evidence="8">
    <location>
        <begin position="275"/>
        <end position="293"/>
    </location>
</feature>
<dbReference type="PANTHER" id="PTHR43731:SF14">
    <property type="entry name" value="PRESENILIN-ASSOCIATED RHOMBOID-LIKE PROTEIN, MITOCHONDRIAL"/>
    <property type="match status" value="1"/>
</dbReference>
<dbReference type="InterPro" id="IPR011990">
    <property type="entry name" value="TPR-like_helical_dom_sf"/>
</dbReference>
<dbReference type="RefSeq" id="WP_245640497.1">
    <property type="nucleotide sequence ID" value="NZ_CVRB01000004.1"/>
</dbReference>
<keyword evidence="3 8" id="KW-0812">Transmembrane</keyword>
<dbReference type="SUPFAM" id="SSF48452">
    <property type="entry name" value="TPR-like"/>
    <property type="match status" value="1"/>
</dbReference>
<dbReference type="InterPro" id="IPR022764">
    <property type="entry name" value="Peptidase_S54_rhomboid_dom"/>
</dbReference>
<dbReference type="Pfam" id="PF01694">
    <property type="entry name" value="Rhomboid"/>
    <property type="match status" value="1"/>
</dbReference>
<evidence type="ECO:0000256" key="8">
    <source>
        <dbReference type="SAM" id="Phobius"/>
    </source>
</evidence>
<dbReference type="InterPro" id="IPR035952">
    <property type="entry name" value="Rhomboid-like_sf"/>
</dbReference>
<evidence type="ECO:0000256" key="1">
    <source>
        <dbReference type="ARBA" id="ARBA00004141"/>
    </source>
</evidence>
<evidence type="ECO:0000256" key="2">
    <source>
        <dbReference type="ARBA" id="ARBA00009045"/>
    </source>
</evidence>
<dbReference type="Gene3D" id="1.25.40.10">
    <property type="entry name" value="Tetratricopeptide repeat domain"/>
    <property type="match status" value="1"/>
</dbReference>
<evidence type="ECO:0000259" key="9">
    <source>
        <dbReference type="Pfam" id="PF01694"/>
    </source>
</evidence>
<feature type="transmembrane region" description="Helical" evidence="8">
    <location>
        <begin position="331"/>
        <end position="347"/>
    </location>
</feature>
<feature type="transmembrane region" description="Helical" evidence="8">
    <location>
        <begin position="353"/>
        <end position="370"/>
    </location>
</feature>
<sequence length="529" mass="60240">MVFYDRKGGRDIKEEFIFWRLAYSFISDHGYRIIQLFENQKELWLEKLENKNAPVIRLLLHHFDWGNVVQRDIEFAATNGERIRTQVGRSEINVLNILVSQYPPVDDYEFRLAKPFVFPKGNKTTVNTILFVNSTYEKSIGRISEILNLEVSFPIQEEYTEEEVEILKKSALHHAIKMAREETAIFTYGKPYLTYFFILLQIVIFFWMELHGGSTNTSTLIKYGAKVNQLILEGQWWRFFTPIFIHIGFLHLAMNTFALYFLGTTVERMYGNVRFLFIYLFAGACGFIASFLFSANISAGASGAIFGCFGALLYFGAIYPKLFFRTMGKNLFIILGLNLVVGFSSSGTDNAGHIGGLLGGFLAAGIVCFPKKKKLGLQLLFLMGSIVIVLGALLYGFKGSASSVNEKSMIILVQNYIDQNDYDQAYETIQAYVKKSNHPSERTYLMFAFVELKKNMFQEAKNHLNMAVKLNPKMSEAYYYLAIVNLNEKDAKQAKINADKAVKIKPDDKDYLKLQQQINQYLQSSGGGG</sequence>
<feature type="repeat" description="TPR" evidence="7">
    <location>
        <begin position="475"/>
        <end position="508"/>
    </location>
</feature>
<keyword evidence="4" id="KW-0378">Hydrolase</keyword>
<comment type="similarity">
    <text evidence="2">Belongs to the peptidase S54 family.</text>
</comment>
<keyword evidence="11" id="KW-1185">Reference proteome</keyword>
<dbReference type="EMBL" id="CVRB01000004">
    <property type="protein sequence ID" value="CRK84133.1"/>
    <property type="molecule type" value="Genomic_DNA"/>
</dbReference>
<feature type="transmembrane region" description="Helical" evidence="8">
    <location>
        <begin position="299"/>
        <end position="319"/>
    </location>
</feature>
<dbReference type="PROSITE" id="PS50005">
    <property type="entry name" value="TPR"/>
    <property type="match status" value="1"/>
</dbReference>
<dbReference type="GO" id="GO:0016020">
    <property type="term" value="C:membrane"/>
    <property type="evidence" value="ECO:0007669"/>
    <property type="project" value="UniProtKB-SubCell"/>
</dbReference>
<dbReference type="Proteomes" id="UP000199087">
    <property type="component" value="Unassembled WGS sequence"/>
</dbReference>
<keyword evidence="5 8" id="KW-1133">Transmembrane helix</keyword>
<dbReference type="PANTHER" id="PTHR43731">
    <property type="entry name" value="RHOMBOID PROTEASE"/>
    <property type="match status" value="1"/>
</dbReference>
<protein>
    <submittedName>
        <fullName evidence="10">Rhomboid protein membrane-associated serine peptidase</fullName>
    </submittedName>
</protein>
<evidence type="ECO:0000256" key="7">
    <source>
        <dbReference type="PROSITE-ProRule" id="PRU00339"/>
    </source>
</evidence>
<feature type="transmembrane region" description="Helical" evidence="8">
    <location>
        <begin position="192"/>
        <end position="208"/>
    </location>
</feature>
<feature type="transmembrane region" description="Helical" evidence="8">
    <location>
        <begin position="377"/>
        <end position="397"/>
    </location>
</feature>
<dbReference type="STRING" id="1499688.BN000_04134"/>
<comment type="subcellular location">
    <subcellularLocation>
        <location evidence="1">Membrane</location>
        <topology evidence="1">Multi-pass membrane protein</topology>
    </subcellularLocation>
</comment>
<accession>A0A0U1P1N9</accession>
<evidence type="ECO:0000256" key="5">
    <source>
        <dbReference type="ARBA" id="ARBA00022989"/>
    </source>
</evidence>
<keyword evidence="6 8" id="KW-0472">Membrane</keyword>
<dbReference type="InterPro" id="IPR050925">
    <property type="entry name" value="Rhomboid_protease_S54"/>
</dbReference>
<organism evidence="10 11">
    <name type="scientific">Neobacillus massiliamazoniensis</name>
    <dbReference type="NCBI Taxonomy" id="1499688"/>
    <lineage>
        <taxon>Bacteria</taxon>
        <taxon>Bacillati</taxon>
        <taxon>Bacillota</taxon>
        <taxon>Bacilli</taxon>
        <taxon>Bacillales</taxon>
        <taxon>Bacillaceae</taxon>
        <taxon>Neobacillus</taxon>
    </lineage>
</organism>
<proteinExistence type="inferred from homology"/>
<dbReference type="AlphaFoldDB" id="A0A0U1P1N9"/>
<name>A0A0U1P1N9_9BACI</name>
<dbReference type="SUPFAM" id="SSF144091">
    <property type="entry name" value="Rhomboid-like"/>
    <property type="match status" value="1"/>
</dbReference>